<name>A0ABS2QWY6_9BACI</name>
<dbReference type="Pfam" id="PF19686">
    <property type="entry name" value="DUF6188"/>
    <property type="match status" value="1"/>
</dbReference>
<dbReference type="EMBL" id="JAFBFC010000004">
    <property type="protein sequence ID" value="MBM7703925.1"/>
    <property type="molecule type" value="Genomic_DNA"/>
</dbReference>
<keyword evidence="2" id="KW-1185">Reference proteome</keyword>
<protein>
    <submittedName>
        <fullName evidence="1">Uncharacterized protein</fullName>
    </submittedName>
</protein>
<organism evidence="1 2">
    <name type="scientific">Priestia iocasae</name>
    <dbReference type="NCBI Taxonomy" id="2291674"/>
    <lineage>
        <taxon>Bacteria</taxon>
        <taxon>Bacillati</taxon>
        <taxon>Bacillota</taxon>
        <taxon>Bacilli</taxon>
        <taxon>Bacillales</taxon>
        <taxon>Bacillaceae</taxon>
        <taxon>Priestia</taxon>
    </lineage>
</organism>
<evidence type="ECO:0000313" key="2">
    <source>
        <dbReference type="Proteomes" id="UP000809829"/>
    </source>
</evidence>
<dbReference type="InterPro" id="IPR046179">
    <property type="entry name" value="DUF6188"/>
</dbReference>
<dbReference type="RefSeq" id="WP_205187918.1">
    <property type="nucleotide sequence ID" value="NZ_JAFBFC010000004.1"/>
</dbReference>
<evidence type="ECO:0000313" key="1">
    <source>
        <dbReference type="EMBL" id="MBM7703925.1"/>
    </source>
</evidence>
<reference evidence="1 2" key="1">
    <citation type="submission" date="2021-01" db="EMBL/GenBank/DDBJ databases">
        <title>Genomic Encyclopedia of Type Strains, Phase IV (KMG-IV): sequencing the most valuable type-strain genomes for metagenomic binning, comparative biology and taxonomic classification.</title>
        <authorList>
            <person name="Goeker M."/>
        </authorList>
    </citation>
    <scope>NUCLEOTIDE SEQUENCE [LARGE SCALE GENOMIC DNA]</scope>
    <source>
        <strain evidence="1 2">DSM 104297</strain>
    </source>
</reference>
<comment type="caution">
    <text evidence="1">The sequence shown here is derived from an EMBL/GenBank/DDBJ whole genome shotgun (WGS) entry which is preliminary data.</text>
</comment>
<gene>
    <name evidence="1" type="ORF">JOC83_002774</name>
</gene>
<proteinExistence type="predicted"/>
<dbReference type="Proteomes" id="UP000809829">
    <property type="component" value="Unassembled WGS sequence"/>
</dbReference>
<sequence length="140" mass="16230">MNEIDTINFTSFINQVVLHVSIDEHPLMMTFTEGGIVIECPWRLRKKDKIIVGQADWNASEASFHRQRVKSCLLGHTIQQISWCKEIGLMRIEFEEDYVLDVFHDSTMYEGWDLYGNDGFSFISLPGGVYDYRQATKTNT</sequence>
<accession>A0ABS2QWY6</accession>